<evidence type="ECO:0000313" key="2">
    <source>
        <dbReference type="EMBL" id="KGF73108.1"/>
    </source>
</evidence>
<feature type="region of interest" description="Disordered" evidence="1">
    <location>
        <begin position="55"/>
        <end position="74"/>
    </location>
</feature>
<keyword evidence="3" id="KW-1185">Reference proteome</keyword>
<evidence type="ECO:0000256" key="1">
    <source>
        <dbReference type="SAM" id="MobiDB-lite"/>
    </source>
</evidence>
<dbReference type="AlphaFoldDB" id="A0A098TQK8"/>
<dbReference type="Proteomes" id="UP000030170">
    <property type="component" value="Unassembled WGS sequence"/>
</dbReference>
<evidence type="ECO:0000313" key="3">
    <source>
        <dbReference type="Proteomes" id="UP000030170"/>
    </source>
</evidence>
<organism evidence="2 3">
    <name type="scientific">Neosynechococcus sphagnicola sy1</name>
    <dbReference type="NCBI Taxonomy" id="1497020"/>
    <lineage>
        <taxon>Bacteria</taxon>
        <taxon>Bacillati</taxon>
        <taxon>Cyanobacteriota</taxon>
        <taxon>Cyanophyceae</taxon>
        <taxon>Neosynechococcales</taxon>
        <taxon>Neosynechococcaceae</taxon>
        <taxon>Neosynechococcus</taxon>
    </lineage>
</organism>
<name>A0A098TQK8_9CYAN</name>
<dbReference type="STRING" id="1497020.DO97_01850"/>
<proteinExistence type="predicted"/>
<gene>
    <name evidence="2" type="ORF">DO97_01850</name>
</gene>
<protein>
    <submittedName>
        <fullName evidence="2">Uncharacterized protein</fullName>
    </submittedName>
</protein>
<reference evidence="2 3" key="1">
    <citation type="journal article" date="2014" name="Mol. Ecol.">
        <title>Evolution of Synechococcus.</title>
        <authorList>
            <person name="Dvorak P."/>
            <person name="Casamatta D."/>
            <person name="Hasler P."/>
            <person name="Poulickova A."/>
            <person name="Ondrej V."/>
            <person name="Sanges R."/>
        </authorList>
    </citation>
    <scope>NUCLEOTIDE SEQUENCE [LARGE SCALE GENOMIC DNA]</scope>
    <source>
        <strain evidence="2 3">CAUP A 1101</strain>
    </source>
</reference>
<dbReference type="EMBL" id="JJML01000015">
    <property type="protein sequence ID" value="KGF73108.1"/>
    <property type="molecule type" value="Genomic_DNA"/>
</dbReference>
<comment type="caution">
    <text evidence="2">The sequence shown here is derived from an EMBL/GenBank/DDBJ whole genome shotgun (WGS) entry which is preliminary data.</text>
</comment>
<sequence>MRLLIKRRFILLLLKLVPLFKILKFVNDQTNRRGKKVMGQGAVVPLYQRQNSNQHQVAATAGNRVSRQTVHSTS</sequence>
<accession>A0A098TQK8</accession>